<evidence type="ECO:0000256" key="10">
    <source>
        <dbReference type="ARBA" id="ARBA00023136"/>
    </source>
</evidence>
<evidence type="ECO:0000256" key="5">
    <source>
        <dbReference type="ARBA" id="ARBA00022475"/>
    </source>
</evidence>
<dbReference type="GO" id="GO:0009306">
    <property type="term" value="P:protein secretion"/>
    <property type="evidence" value="ECO:0007669"/>
    <property type="project" value="InterPro"/>
</dbReference>
<comment type="caution">
    <text evidence="14">The sequence shown here is derived from an EMBL/GenBank/DDBJ whole genome shotgun (WGS) entry which is preliminary data.</text>
</comment>
<keyword evidence="5 12" id="KW-1003">Cell membrane</keyword>
<keyword evidence="8 12" id="KW-0653">Protein transport</keyword>
<evidence type="ECO:0000256" key="12">
    <source>
        <dbReference type="RuleBase" id="RU364091"/>
    </source>
</evidence>
<dbReference type="Gene3D" id="6.10.250.2080">
    <property type="match status" value="1"/>
</dbReference>
<evidence type="ECO:0000313" key="14">
    <source>
        <dbReference type="EMBL" id="PCI23295.1"/>
    </source>
</evidence>
<dbReference type="PRINTS" id="PR00950">
    <property type="entry name" value="TYPE3IMSPROT"/>
</dbReference>
<keyword evidence="6 12" id="KW-0812">Transmembrane</keyword>
<keyword evidence="14" id="KW-0966">Cell projection</keyword>
<comment type="similarity">
    <text evidence="2 12">Belongs to the type III secretion exporter family.</text>
</comment>
<comment type="subcellular location">
    <subcellularLocation>
        <location evidence="1">Cell membrane</location>
        <topology evidence="1">Multi-pass membrane protein</topology>
    </subcellularLocation>
</comment>
<dbReference type="InterPro" id="IPR029025">
    <property type="entry name" value="T3SS_substrate_exporter_C"/>
</dbReference>
<feature type="transmembrane region" description="Helical" evidence="12">
    <location>
        <begin position="146"/>
        <end position="164"/>
    </location>
</feature>
<evidence type="ECO:0000256" key="2">
    <source>
        <dbReference type="ARBA" id="ARBA00010690"/>
    </source>
</evidence>
<dbReference type="FunFam" id="3.40.1690.10:FF:000001">
    <property type="entry name" value="Flagellar biosynthetic protein FlhB"/>
    <property type="match status" value="1"/>
</dbReference>
<sequence length="355" mass="40144">MAESDSGEKSESPSQKRRDDARKDGQVAYSKELSSAALLGSFLLLFYFTGSTMVKALADLLADSFRNLQWAELDIPLIKQLLMRFLQPAGIIVFPFFGTVVIIGVFSSVVQVGVNITFKPLTPKLEKMSPFKGLGRIFSKQSLVELVKSLFKMGVIGYIGYYTFMESLEEIHNLISVDPKSLFAVAGEIIGRFTLRLFIALLTMAVFDYMFQIWDLEQKLKMTKQEVKDEYKQSEGDPALKGKIRQIQQQMSQGRMMQEVPESDVVISNPTHFAIAMKYDRETMHAPQIMAKGVDHIALRMIEIAKENDVLVYQNPAVARAIYFQVEIGEGVPEEFYKAIAEILAFVYKAKKKKK</sequence>
<dbReference type="PANTHER" id="PTHR30531:SF12">
    <property type="entry name" value="FLAGELLAR BIOSYNTHETIC PROTEIN FLHB"/>
    <property type="match status" value="1"/>
</dbReference>
<name>A0A2A4SQX3_9DELT</name>
<dbReference type="Gene3D" id="3.40.1690.10">
    <property type="entry name" value="secretion proteins EscU"/>
    <property type="match status" value="1"/>
</dbReference>
<evidence type="ECO:0000256" key="9">
    <source>
        <dbReference type="ARBA" id="ARBA00022989"/>
    </source>
</evidence>
<dbReference type="Proteomes" id="UP000218113">
    <property type="component" value="Unassembled WGS sequence"/>
</dbReference>
<keyword evidence="14" id="KW-0969">Cilium</keyword>
<proteinExistence type="inferred from homology"/>
<dbReference type="SUPFAM" id="SSF160544">
    <property type="entry name" value="EscU C-terminal domain-like"/>
    <property type="match status" value="1"/>
</dbReference>
<dbReference type="EMBL" id="NVSR01000148">
    <property type="protein sequence ID" value="PCI23295.1"/>
    <property type="molecule type" value="Genomic_DNA"/>
</dbReference>
<evidence type="ECO:0000256" key="4">
    <source>
        <dbReference type="ARBA" id="ARBA00022448"/>
    </source>
</evidence>
<dbReference type="AlphaFoldDB" id="A0A2A4SQX3"/>
<keyword evidence="14" id="KW-0282">Flagellum</keyword>
<evidence type="ECO:0000256" key="3">
    <source>
        <dbReference type="ARBA" id="ARBA00021622"/>
    </source>
</evidence>
<keyword evidence="9 12" id="KW-1133">Transmembrane helix</keyword>
<dbReference type="InterPro" id="IPR006136">
    <property type="entry name" value="FlhB"/>
</dbReference>
<dbReference type="GO" id="GO:0005886">
    <property type="term" value="C:plasma membrane"/>
    <property type="evidence" value="ECO:0007669"/>
    <property type="project" value="UniProtKB-SubCell"/>
</dbReference>
<comment type="function">
    <text evidence="12">Required for formation of the rod structure in the basal body of the flagellar apparatus. Together with FliI and FliH, may constitute the export apparatus of flagellin.</text>
</comment>
<feature type="transmembrane region" description="Helical" evidence="12">
    <location>
        <begin position="91"/>
        <end position="118"/>
    </location>
</feature>
<dbReference type="PANTHER" id="PTHR30531">
    <property type="entry name" value="FLAGELLAR BIOSYNTHETIC PROTEIN FLHB"/>
    <property type="match status" value="1"/>
</dbReference>
<evidence type="ECO:0000256" key="6">
    <source>
        <dbReference type="ARBA" id="ARBA00022692"/>
    </source>
</evidence>
<keyword evidence="11 12" id="KW-1006">Bacterial flagellum protein export</keyword>
<accession>A0A2A4SQX3</accession>
<keyword evidence="7 12" id="KW-1005">Bacterial flagellum biogenesis</keyword>
<evidence type="ECO:0000256" key="1">
    <source>
        <dbReference type="ARBA" id="ARBA00004651"/>
    </source>
</evidence>
<dbReference type="InterPro" id="IPR006135">
    <property type="entry name" value="T3SS_substrate_exporter"/>
</dbReference>
<gene>
    <name evidence="12 14" type="primary">flhB</name>
    <name evidence="14" type="ORF">COB67_12950</name>
</gene>
<protein>
    <recommendedName>
        <fullName evidence="3 12">Flagellar biosynthetic protein FlhB</fullName>
    </recommendedName>
</protein>
<evidence type="ECO:0000256" key="7">
    <source>
        <dbReference type="ARBA" id="ARBA00022795"/>
    </source>
</evidence>
<feature type="transmembrane region" description="Helical" evidence="12">
    <location>
        <begin position="189"/>
        <end position="211"/>
    </location>
</feature>
<feature type="transmembrane region" description="Helical" evidence="12">
    <location>
        <begin position="36"/>
        <end position="58"/>
    </location>
</feature>
<reference evidence="15" key="1">
    <citation type="submission" date="2017-08" db="EMBL/GenBank/DDBJ databases">
        <title>A dynamic microbial community with high functional redundancy inhabits the cold, oxic subseafloor aquifer.</title>
        <authorList>
            <person name="Tully B.J."/>
            <person name="Wheat C.G."/>
            <person name="Glazer B.T."/>
            <person name="Huber J.A."/>
        </authorList>
    </citation>
    <scope>NUCLEOTIDE SEQUENCE [LARGE SCALE GENOMIC DNA]</scope>
</reference>
<keyword evidence="4 12" id="KW-0813">Transport</keyword>
<evidence type="ECO:0000256" key="13">
    <source>
        <dbReference type="SAM" id="MobiDB-lite"/>
    </source>
</evidence>
<feature type="region of interest" description="Disordered" evidence="13">
    <location>
        <begin position="1"/>
        <end position="23"/>
    </location>
</feature>
<evidence type="ECO:0000256" key="8">
    <source>
        <dbReference type="ARBA" id="ARBA00022927"/>
    </source>
</evidence>
<organism evidence="14 15">
    <name type="scientific">SAR324 cluster bacterium</name>
    <dbReference type="NCBI Taxonomy" id="2024889"/>
    <lineage>
        <taxon>Bacteria</taxon>
        <taxon>Deltaproteobacteria</taxon>
        <taxon>SAR324 cluster</taxon>
    </lineage>
</organism>
<dbReference type="Pfam" id="PF01312">
    <property type="entry name" value="Bac_export_2"/>
    <property type="match status" value="1"/>
</dbReference>
<evidence type="ECO:0000313" key="15">
    <source>
        <dbReference type="Proteomes" id="UP000218113"/>
    </source>
</evidence>
<dbReference type="GO" id="GO:0044780">
    <property type="term" value="P:bacterial-type flagellum assembly"/>
    <property type="evidence" value="ECO:0007669"/>
    <property type="project" value="InterPro"/>
</dbReference>
<dbReference type="NCBIfam" id="TIGR00328">
    <property type="entry name" value="flhB"/>
    <property type="match status" value="1"/>
</dbReference>
<evidence type="ECO:0000256" key="11">
    <source>
        <dbReference type="ARBA" id="ARBA00023225"/>
    </source>
</evidence>
<keyword evidence="10 12" id="KW-0472">Membrane</keyword>